<gene>
    <name evidence="4" type="ORF">GUY60_00805</name>
</gene>
<dbReference type="EMBL" id="JAAAHS010000003">
    <property type="protein sequence ID" value="NBE49990.1"/>
    <property type="molecule type" value="Genomic_DNA"/>
</dbReference>
<evidence type="ECO:0000313" key="4">
    <source>
        <dbReference type="EMBL" id="NBE49990.1"/>
    </source>
</evidence>
<accession>A0A964XIF4</accession>
<proteinExistence type="inferred from homology"/>
<dbReference type="SUPFAM" id="SSF51735">
    <property type="entry name" value="NAD(P)-binding Rossmann-fold domains"/>
    <property type="match status" value="1"/>
</dbReference>
<dbReference type="PRINTS" id="PR00081">
    <property type="entry name" value="GDHRDH"/>
</dbReference>
<comment type="similarity">
    <text evidence="1 3">Belongs to the short-chain dehydrogenases/reductases (SDR) family.</text>
</comment>
<dbReference type="InterPro" id="IPR036291">
    <property type="entry name" value="NAD(P)-bd_dom_sf"/>
</dbReference>
<evidence type="ECO:0000256" key="1">
    <source>
        <dbReference type="ARBA" id="ARBA00006484"/>
    </source>
</evidence>
<name>A0A964XIF4_9ACTN</name>
<comment type="caution">
    <text evidence="4">The sequence shown here is derived from an EMBL/GenBank/DDBJ whole genome shotgun (WGS) entry which is preliminary data.</text>
</comment>
<dbReference type="InterPro" id="IPR020904">
    <property type="entry name" value="Sc_DH/Rdtase_CS"/>
</dbReference>
<dbReference type="CDD" id="cd05233">
    <property type="entry name" value="SDR_c"/>
    <property type="match status" value="1"/>
</dbReference>
<dbReference type="PANTHER" id="PTHR43391">
    <property type="entry name" value="RETINOL DEHYDROGENASE-RELATED"/>
    <property type="match status" value="1"/>
</dbReference>
<dbReference type="RefSeq" id="WP_161692874.1">
    <property type="nucleotide sequence ID" value="NZ_JAAAHS010000003.1"/>
</dbReference>
<organism evidence="4 5">
    <name type="scientific">Streptomyces boluensis</name>
    <dbReference type="NCBI Taxonomy" id="1775135"/>
    <lineage>
        <taxon>Bacteria</taxon>
        <taxon>Bacillati</taxon>
        <taxon>Actinomycetota</taxon>
        <taxon>Actinomycetes</taxon>
        <taxon>Kitasatosporales</taxon>
        <taxon>Streptomycetaceae</taxon>
        <taxon>Streptomyces</taxon>
    </lineage>
</organism>
<evidence type="ECO:0000256" key="2">
    <source>
        <dbReference type="ARBA" id="ARBA00023002"/>
    </source>
</evidence>
<dbReference type="PRINTS" id="PR00080">
    <property type="entry name" value="SDRFAMILY"/>
</dbReference>
<dbReference type="PROSITE" id="PS00061">
    <property type="entry name" value="ADH_SHORT"/>
    <property type="match status" value="1"/>
</dbReference>
<dbReference type="Gene3D" id="3.40.50.720">
    <property type="entry name" value="NAD(P)-binding Rossmann-like Domain"/>
    <property type="match status" value="1"/>
</dbReference>
<keyword evidence="2" id="KW-0560">Oxidoreductase</keyword>
<dbReference type="GO" id="GO:0016491">
    <property type="term" value="F:oxidoreductase activity"/>
    <property type="evidence" value="ECO:0007669"/>
    <property type="project" value="UniProtKB-KW"/>
</dbReference>
<dbReference type="Proteomes" id="UP000598297">
    <property type="component" value="Unassembled WGS sequence"/>
</dbReference>
<evidence type="ECO:0000313" key="5">
    <source>
        <dbReference type="Proteomes" id="UP000598297"/>
    </source>
</evidence>
<protein>
    <submittedName>
        <fullName evidence="4">SDR family NAD(P)-dependent oxidoreductase</fullName>
    </submittedName>
</protein>
<dbReference type="AlphaFoldDB" id="A0A964XIF4"/>
<dbReference type="InterPro" id="IPR002347">
    <property type="entry name" value="SDR_fam"/>
</dbReference>
<dbReference type="Pfam" id="PF00106">
    <property type="entry name" value="adh_short"/>
    <property type="match status" value="1"/>
</dbReference>
<keyword evidence="5" id="KW-1185">Reference proteome</keyword>
<dbReference type="OrthoDB" id="5178125at2"/>
<reference evidence="4" key="1">
    <citation type="submission" date="2020-01" db="EMBL/GenBank/DDBJ databases">
        <title>Whole-genome analyses of novel actinobacteria.</title>
        <authorList>
            <person name="Sahin N."/>
        </authorList>
    </citation>
    <scope>NUCLEOTIDE SEQUENCE</scope>
    <source>
        <strain evidence="4">YC537</strain>
    </source>
</reference>
<sequence length="276" mass="28131">MSGTDVSSGGSVAVVTGAGRGIGRSIARGLAARGHRVLITDIDEAAARSAAADLGRGCEGIRHDVRDPEGHRAVAERAAGLGSVRVWVNNAGVLVAGDAWRHEADEFRSAVDVNVLGVMAGSRAAVEAMRDGGGSILNVASMAAFGPVPGLAVYAATKAAVLAFTTALQGDLDHAGLPVRAHVLCPDVVDTEMVSARATDQGAAILFANRRQLSADEVARAGLGLLGTRRVVGAVPWAGGLVSRFTGLLPRAGIRMALAARRAGERKQDAPVGGKR</sequence>
<evidence type="ECO:0000256" key="3">
    <source>
        <dbReference type="RuleBase" id="RU000363"/>
    </source>
</evidence>
<dbReference type="PANTHER" id="PTHR43391:SF12">
    <property type="entry name" value="OXIDOREDUCTASE EPHD-RELATED"/>
    <property type="match status" value="1"/>
</dbReference>